<dbReference type="Proteomes" id="UP001222027">
    <property type="component" value="Unassembled WGS sequence"/>
</dbReference>
<sequence>MTEGTSVENHVLKMIEYIEKLTGLGIVLEDNMCVDLILQYLPNSFSYFIMNFNMSKFKVTLPELLNMLREAESAIKEKPVLYIGETKKKRKANKTLKKGKGKERPGEMDLKMGNGARVAAIAIREVILHLSGRAIIALDGYALETTAYLLNRVPLKSVGSIPYEIWKGRSQILW</sequence>
<organism evidence="1 2">
    <name type="scientific">Ensete ventricosum</name>
    <name type="common">Abyssinian banana</name>
    <name type="synonym">Musa ensete</name>
    <dbReference type="NCBI Taxonomy" id="4639"/>
    <lineage>
        <taxon>Eukaryota</taxon>
        <taxon>Viridiplantae</taxon>
        <taxon>Streptophyta</taxon>
        <taxon>Embryophyta</taxon>
        <taxon>Tracheophyta</taxon>
        <taxon>Spermatophyta</taxon>
        <taxon>Magnoliopsida</taxon>
        <taxon>Liliopsida</taxon>
        <taxon>Zingiberales</taxon>
        <taxon>Musaceae</taxon>
        <taxon>Ensete</taxon>
    </lineage>
</organism>
<gene>
    <name evidence="1" type="ORF">OPV22_028966</name>
</gene>
<protein>
    <submittedName>
        <fullName evidence="1">Uncharacterized protein</fullName>
    </submittedName>
</protein>
<reference evidence="1 2" key="1">
    <citation type="submission" date="2022-12" db="EMBL/GenBank/DDBJ databases">
        <title>Chromosome-scale assembly of the Ensete ventricosum genome.</title>
        <authorList>
            <person name="Dussert Y."/>
            <person name="Stocks J."/>
            <person name="Wendawek A."/>
            <person name="Woldeyes F."/>
            <person name="Nichols R.A."/>
            <person name="Borrell J.S."/>
        </authorList>
    </citation>
    <scope>NUCLEOTIDE SEQUENCE [LARGE SCALE GENOMIC DNA]</scope>
    <source>
        <strain evidence="2">cv. Maze</strain>
        <tissue evidence="1">Seeds</tissue>
    </source>
</reference>
<dbReference type="Pfam" id="PF14223">
    <property type="entry name" value="Retrotran_gag_2"/>
    <property type="match status" value="1"/>
</dbReference>
<accession>A0AAV8Q586</accession>
<name>A0AAV8Q586_ENSVE</name>
<proteinExistence type="predicted"/>
<dbReference type="EMBL" id="JAQQAF010000008">
    <property type="protein sequence ID" value="KAJ8466414.1"/>
    <property type="molecule type" value="Genomic_DNA"/>
</dbReference>
<keyword evidence="2" id="KW-1185">Reference proteome</keyword>
<comment type="caution">
    <text evidence="1">The sequence shown here is derived from an EMBL/GenBank/DDBJ whole genome shotgun (WGS) entry which is preliminary data.</text>
</comment>
<evidence type="ECO:0000313" key="2">
    <source>
        <dbReference type="Proteomes" id="UP001222027"/>
    </source>
</evidence>
<dbReference type="AlphaFoldDB" id="A0AAV8Q586"/>
<evidence type="ECO:0000313" key="1">
    <source>
        <dbReference type="EMBL" id="KAJ8466414.1"/>
    </source>
</evidence>